<accession>A0ABR7UAE0</accession>
<evidence type="ECO:0000313" key="1">
    <source>
        <dbReference type="EMBL" id="MBC9981023.1"/>
    </source>
</evidence>
<gene>
    <name evidence="1" type="ORF">HA482_22735</name>
</gene>
<dbReference type="SUPFAM" id="SSF51126">
    <property type="entry name" value="Pectin lyase-like"/>
    <property type="match status" value="1"/>
</dbReference>
<protein>
    <submittedName>
        <fullName evidence="1">Leukotoxin LktA family filamentous adhesin</fullName>
    </submittedName>
</protein>
<keyword evidence="2" id="KW-1185">Reference proteome</keyword>
<sequence length="935" mass="89763">MRGASWLPLAAAALVSNAIDARAQAVNLGGVQPRPQARIRSFDNMVPAGVQRQSPGNNIVTDGQTATNVRVHGSTTTITTSTISGGNAFNSFKTFSEAQGNTVNLVVPDAAGKLVNVVREGPVNIQGVLNSYQNGKIGGKVVFADSYGFVVGASGSINVGGLTVVTPTKATIDRMISGGAVNNALVARVVTGDVPLSPDGSVVINGRVNATQFVKITATDVRVAGSLQAARAAAEQKAQFAATVNTRGWGGGGTLVAHNGSISISGANSVAIDGSVRAGSARHPGAISVASGKSVRVTGKLEVEGGAGRNGGNIDVSSGGDITIAGTAKLSVAGIGQNSNAGAISVKAGSNLSVEDGASFNAHGGTSGNGGSVELSAHNLETLGRITVDLGATAGKAGSLLLDPADLVIGAVDHGYASYAPNITTNGGSVNLLADNSITVAADGIIDTRSASGSGSVNLTAPHINLIGGSQILASSVGGGAAGNIVLTSVAGAAGDASILIGDTSGLRTTIAGQDLIFHVTANAGGSTAHAVVLMKNADVTAAGRLEVSALAGVNKSVNSVGAVATTDVLAAVDILDGAKLVIGGTASLQATASTTINATAAPNALSSLVADASAAVVNAGSTARVHIGGTADVHVTGALGLTSNNTVSSTSRADASGSSAAGASVAVNILDVETSALIDGTAKIASGPLSLAATSNVAVSTAAKAAAQGAGEAGSGSTAGHYLSNAKYAPYESTSDGGVKAAGALAIADVTSNTLAQMSSSVKAVVTGATSVSSTTGNSSSVMADGSSASGSTGVGVAVGVGLSHISNKSLLQQQIETSGLTLSATMTGTAVDNSFAVSATSGAAGSNVGVAGALATNLLDSESIARFGSPLAILSGGAVSLTAADLSTATALATPAGSGASGGKVGVGASVALNLVATRATAELADGSSLAGA</sequence>
<dbReference type="Gene3D" id="2.160.20.10">
    <property type="entry name" value="Single-stranded right-handed beta-helix, Pectin lyase-like"/>
    <property type="match status" value="1"/>
</dbReference>
<comment type="caution">
    <text evidence="1">The sequence shown here is derived from an EMBL/GenBank/DDBJ whole genome shotgun (WGS) entry which is preliminary data.</text>
</comment>
<dbReference type="InterPro" id="IPR012334">
    <property type="entry name" value="Pectin_lyas_fold"/>
</dbReference>
<evidence type="ECO:0000313" key="2">
    <source>
        <dbReference type="Proteomes" id="UP000639516"/>
    </source>
</evidence>
<reference evidence="1 2" key="1">
    <citation type="journal article" date="2020" name="Arch. Microbiol.">
        <title>Bradyrhizobium campsiandrae sp. nov., a nitrogen-fixing bacterial strain isolated from a native leguminous tree from the Amazon adapted to flooded conditions.</title>
        <authorList>
            <person name="Cabral Michel D."/>
            <person name="Martins da Costa E."/>
            <person name="Azarias Guimaraes A."/>
            <person name="Soares de Carvalho T."/>
            <person name="Santos de Castro Caputo P."/>
            <person name="Willems A."/>
            <person name="de Souza Moreira F.M."/>
        </authorList>
    </citation>
    <scope>NUCLEOTIDE SEQUENCE [LARGE SCALE GENOMIC DNA]</scope>
    <source>
        <strain evidence="2">INPA 384B</strain>
    </source>
</reference>
<proteinExistence type="predicted"/>
<dbReference type="InterPro" id="IPR011050">
    <property type="entry name" value="Pectin_lyase_fold/virulence"/>
</dbReference>
<feature type="non-terminal residue" evidence="1">
    <location>
        <position position="935"/>
    </location>
</feature>
<dbReference type="EMBL" id="JAATTO010000032">
    <property type="protein sequence ID" value="MBC9981023.1"/>
    <property type="molecule type" value="Genomic_DNA"/>
</dbReference>
<dbReference type="NCBIfam" id="NF012204">
    <property type="entry name" value="adhes_FxxPxG"/>
    <property type="match status" value="1"/>
</dbReference>
<name>A0ABR7UAE0_9BRAD</name>
<dbReference type="RefSeq" id="WP_188149193.1">
    <property type="nucleotide sequence ID" value="NZ_JAATTO010000032.1"/>
</dbReference>
<organism evidence="1 2">
    <name type="scientific">Bradyrhizobium campsiandrae</name>
    <dbReference type="NCBI Taxonomy" id="1729892"/>
    <lineage>
        <taxon>Bacteria</taxon>
        <taxon>Pseudomonadati</taxon>
        <taxon>Pseudomonadota</taxon>
        <taxon>Alphaproteobacteria</taxon>
        <taxon>Hyphomicrobiales</taxon>
        <taxon>Nitrobacteraceae</taxon>
        <taxon>Bradyrhizobium</taxon>
    </lineage>
</organism>
<dbReference type="Proteomes" id="UP000639516">
    <property type="component" value="Unassembled WGS sequence"/>
</dbReference>